<proteinExistence type="predicted"/>
<reference evidence="2 3" key="1">
    <citation type="submission" date="2017-03" db="EMBL/GenBank/DDBJ databases">
        <title>Genome of strain Rhizobium sp. CNPSo 668.</title>
        <authorList>
            <person name="Ribeiro R."/>
        </authorList>
    </citation>
    <scope>NUCLEOTIDE SEQUENCE [LARGE SCALE GENOMIC DNA]</scope>
    <source>
        <strain evidence="2 3">CNPSo 668</strain>
    </source>
</reference>
<sequence length="61" mass="6789">MASRRQKDGPASRETLRHDRIDAERQIPRLIAGKFDVIISSMSATAKPEEITAFSDSTELS</sequence>
<dbReference type="AlphaFoldDB" id="A0A2D0AAC0"/>
<protein>
    <submittedName>
        <fullName evidence="2">Uncharacterized protein</fullName>
    </submittedName>
</protein>
<name>A0A2D0AAC0_9HYPH</name>
<dbReference type="Proteomes" id="UP000197269">
    <property type="component" value="Unassembled WGS sequence"/>
</dbReference>
<evidence type="ECO:0000313" key="2">
    <source>
        <dbReference type="EMBL" id="OWO89363.1"/>
    </source>
</evidence>
<dbReference type="Gene3D" id="3.40.190.10">
    <property type="entry name" value="Periplasmic binding protein-like II"/>
    <property type="match status" value="1"/>
</dbReference>
<organism evidence="2 3">
    <name type="scientific">Rhizobium esperanzae</name>
    <dbReference type="NCBI Taxonomy" id="1967781"/>
    <lineage>
        <taxon>Bacteria</taxon>
        <taxon>Pseudomonadati</taxon>
        <taxon>Pseudomonadota</taxon>
        <taxon>Alphaproteobacteria</taxon>
        <taxon>Hyphomicrobiales</taxon>
        <taxon>Rhizobiaceae</taxon>
        <taxon>Rhizobium/Agrobacterium group</taxon>
        <taxon>Rhizobium</taxon>
    </lineage>
</organism>
<evidence type="ECO:0000256" key="1">
    <source>
        <dbReference type="SAM" id="MobiDB-lite"/>
    </source>
</evidence>
<dbReference type="EMBL" id="MXPU01000046">
    <property type="protein sequence ID" value="OWO89363.1"/>
    <property type="molecule type" value="Genomic_DNA"/>
</dbReference>
<accession>A0A2D0AAC0</accession>
<feature type="region of interest" description="Disordered" evidence="1">
    <location>
        <begin position="1"/>
        <end position="20"/>
    </location>
</feature>
<comment type="caution">
    <text evidence="2">The sequence shown here is derived from an EMBL/GenBank/DDBJ whole genome shotgun (WGS) entry which is preliminary data.</text>
</comment>
<evidence type="ECO:0000313" key="3">
    <source>
        <dbReference type="Proteomes" id="UP000197269"/>
    </source>
</evidence>
<gene>
    <name evidence="2" type="ORF">B5E41_30650</name>
</gene>